<keyword evidence="8 13" id="KW-0472">Membrane</keyword>
<evidence type="ECO:0000256" key="13">
    <source>
        <dbReference type="SAM" id="Phobius"/>
    </source>
</evidence>
<evidence type="ECO:0000256" key="12">
    <source>
        <dbReference type="SAM" id="MobiDB-lite"/>
    </source>
</evidence>
<dbReference type="GO" id="GO:0071555">
    <property type="term" value="P:cell wall organization"/>
    <property type="evidence" value="ECO:0007669"/>
    <property type="project" value="UniProtKB-KW"/>
</dbReference>
<dbReference type="PANTHER" id="PTHR33392">
    <property type="entry name" value="POLYISOPRENYL-TEICHOIC ACID--PEPTIDOGLYCAN TEICHOIC ACID TRANSFERASE TAGU"/>
    <property type="match status" value="1"/>
</dbReference>
<dbReference type="PANTHER" id="PTHR33392:SF8">
    <property type="entry name" value="REGULATORY PROTEIN MSRR"/>
    <property type="match status" value="1"/>
</dbReference>
<evidence type="ECO:0000256" key="7">
    <source>
        <dbReference type="ARBA" id="ARBA00023015"/>
    </source>
</evidence>
<dbReference type="Gene3D" id="3.40.630.190">
    <property type="entry name" value="LCP protein"/>
    <property type="match status" value="1"/>
</dbReference>
<evidence type="ECO:0000256" key="10">
    <source>
        <dbReference type="ARBA" id="ARBA00037178"/>
    </source>
</evidence>
<keyword evidence="6 13" id="KW-1133">Transmembrane helix</keyword>
<keyword evidence="3" id="KW-1003">Cell membrane</keyword>
<dbReference type="PATRIC" id="fig|1408103.3.peg.4283"/>
<feature type="domain" description="Cell envelope-related transcriptional attenuator" evidence="14">
    <location>
        <begin position="101"/>
        <end position="244"/>
    </location>
</feature>
<keyword evidence="7" id="KW-0805">Transcription regulation</keyword>
<dbReference type="GO" id="GO:0005886">
    <property type="term" value="C:plasma membrane"/>
    <property type="evidence" value="ECO:0007669"/>
    <property type="project" value="UniProtKB-SubCell"/>
</dbReference>
<evidence type="ECO:0000313" key="15">
    <source>
        <dbReference type="EMBL" id="KKK36429.1"/>
    </source>
</evidence>
<evidence type="ECO:0000256" key="2">
    <source>
        <dbReference type="ARBA" id="ARBA00006068"/>
    </source>
</evidence>
<keyword evidence="9" id="KW-0804">Transcription</keyword>
<sequence length="328" mass="36947">MSTYISNKMDGGNLMRAERHERKKRKGRRRIRWASVLIVLFLLGGAAGLYAYLQYRSGVAASQQVVGEKPEEYPFEGRRDENGLTNILLLGSDSRKGEKARTDTIMIASYNPDKGTYKLASIMRDTYVGIPEHGENKINSAFAYGGPELVRQTIKENFDVELQYYAIVDFKGFVNVIDTAFPDGVEVEVEKQMSDNIGVTLEPGVQRLDGEHLLGYVRFRQDAVGDFGRVERQQKVIKEVGNQFATFQTVPKLPKLVGVITPFVNTNLNTRDMISIGKGFLSKDSRNVETLRIPVEDSYQDMRVSGAGLVLSIDLEQNREALKQFLYE</sequence>
<dbReference type="AlphaFoldDB" id="A0A0M2SPF2"/>
<dbReference type="EMBL" id="LAYY01000031">
    <property type="protein sequence ID" value="KKK36429.1"/>
    <property type="molecule type" value="Genomic_DNA"/>
</dbReference>
<evidence type="ECO:0000256" key="8">
    <source>
        <dbReference type="ARBA" id="ARBA00023136"/>
    </source>
</evidence>
<evidence type="ECO:0000259" key="14">
    <source>
        <dbReference type="Pfam" id="PF03816"/>
    </source>
</evidence>
<keyword evidence="4 13" id="KW-0812">Transmembrane</keyword>
<feature type="transmembrane region" description="Helical" evidence="13">
    <location>
        <begin position="31"/>
        <end position="53"/>
    </location>
</feature>
<evidence type="ECO:0000256" key="1">
    <source>
        <dbReference type="ARBA" id="ARBA00004401"/>
    </source>
</evidence>
<accession>A0A0M2SPF2</accession>
<dbReference type="Pfam" id="PF03816">
    <property type="entry name" value="LytR_cpsA_psr"/>
    <property type="match status" value="1"/>
</dbReference>
<proteinExistence type="inferred from homology"/>
<name>A0A0M2SPF2_9BACI</name>
<dbReference type="Proteomes" id="UP000034166">
    <property type="component" value="Unassembled WGS sequence"/>
</dbReference>
<comment type="caution">
    <text evidence="15">The sequence shown here is derived from an EMBL/GenBank/DDBJ whole genome shotgun (WGS) entry which is preliminary data.</text>
</comment>
<evidence type="ECO:0000256" key="11">
    <source>
        <dbReference type="ARBA" id="ARBA00040752"/>
    </source>
</evidence>
<dbReference type="NCBIfam" id="TIGR00350">
    <property type="entry name" value="lytR_cpsA_psr"/>
    <property type="match status" value="1"/>
</dbReference>
<keyword evidence="5" id="KW-0735">Signal-anchor</keyword>
<gene>
    <name evidence="15" type="ORF">WQ57_19335</name>
</gene>
<evidence type="ECO:0000256" key="6">
    <source>
        <dbReference type="ARBA" id="ARBA00022989"/>
    </source>
</evidence>
<evidence type="ECO:0000256" key="3">
    <source>
        <dbReference type="ARBA" id="ARBA00022475"/>
    </source>
</evidence>
<evidence type="ECO:0000256" key="9">
    <source>
        <dbReference type="ARBA" id="ARBA00023163"/>
    </source>
</evidence>
<comment type="function">
    <text evidence="10">Involved in SarA attenuation. Affects resistance to oxacillin and teicoplanin, as well as the synthesis of virulence factors.</text>
</comment>
<keyword evidence="16" id="KW-1185">Reference proteome</keyword>
<protein>
    <recommendedName>
        <fullName evidence="11">Regulatory protein MsrR</fullName>
    </recommendedName>
</protein>
<reference evidence="15 16" key="1">
    <citation type="submission" date="2015-04" db="EMBL/GenBank/DDBJ databases">
        <title>Taxonomic description and genome sequence of Bacillus campisalis sp. nov., a novel member of the genus Bacillus isolated from solar saltern.</title>
        <authorList>
            <person name="Mathan Kumar R."/>
            <person name="Kaur G."/>
            <person name="Kumar A."/>
            <person name="Singh N.K."/>
            <person name="Kaur N."/>
            <person name="Kumar N."/>
            <person name="Mayilraj S."/>
        </authorList>
    </citation>
    <scope>NUCLEOTIDE SEQUENCE [LARGE SCALE GENOMIC DNA]</scope>
    <source>
        <strain evidence="15 16">SA2-6</strain>
    </source>
</reference>
<evidence type="ECO:0000256" key="4">
    <source>
        <dbReference type="ARBA" id="ARBA00022692"/>
    </source>
</evidence>
<dbReference type="InterPro" id="IPR050922">
    <property type="entry name" value="LytR/CpsA/Psr_CW_biosynth"/>
</dbReference>
<comment type="similarity">
    <text evidence="2">Belongs to the LytR/CpsA/Psr (LCP) family.</text>
</comment>
<dbReference type="InterPro" id="IPR004474">
    <property type="entry name" value="LytR_CpsA_psr"/>
</dbReference>
<evidence type="ECO:0000256" key="5">
    <source>
        <dbReference type="ARBA" id="ARBA00022968"/>
    </source>
</evidence>
<feature type="region of interest" description="Disordered" evidence="12">
    <location>
        <begin position="1"/>
        <end position="23"/>
    </location>
</feature>
<comment type="subcellular location">
    <subcellularLocation>
        <location evidence="1">Cell membrane</location>
        <topology evidence="1">Single-pass type II membrane protein</topology>
    </subcellularLocation>
</comment>
<organism evidence="15 16">
    <name type="scientific">Mesobacillus campisalis</name>
    <dbReference type="NCBI Taxonomy" id="1408103"/>
    <lineage>
        <taxon>Bacteria</taxon>
        <taxon>Bacillati</taxon>
        <taxon>Bacillota</taxon>
        <taxon>Bacilli</taxon>
        <taxon>Bacillales</taxon>
        <taxon>Bacillaceae</taxon>
        <taxon>Mesobacillus</taxon>
    </lineage>
</organism>
<evidence type="ECO:0000313" key="16">
    <source>
        <dbReference type="Proteomes" id="UP000034166"/>
    </source>
</evidence>